<dbReference type="AlphaFoldDB" id="A0A1M5JR36"/>
<dbReference type="PANTHER" id="PTHR47786:SF2">
    <property type="entry name" value="GLYCOSYL HYDROLASE FAMILY 13 CATALYTIC DOMAIN-CONTAINING PROTEIN"/>
    <property type="match status" value="1"/>
</dbReference>
<reference evidence="3" key="1">
    <citation type="submission" date="2016-11" db="EMBL/GenBank/DDBJ databases">
        <authorList>
            <person name="Varghese N."/>
            <person name="Submissions S."/>
        </authorList>
    </citation>
    <scope>NUCLEOTIDE SEQUENCE [LARGE SCALE GENOMIC DNA]</scope>
    <source>
        <strain evidence="3">CGMCC 1.8995</strain>
    </source>
</reference>
<keyword evidence="2" id="KW-0326">Glycosidase</keyword>
<dbReference type="GO" id="GO:0005975">
    <property type="term" value="P:carbohydrate metabolic process"/>
    <property type="evidence" value="ECO:0007669"/>
    <property type="project" value="InterPro"/>
</dbReference>
<feature type="domain" description="Glycosyl hydrolase family 13 catalytic" evidence="1">
    <location>
        <begin position="42"/>
        <end position="359"/>
    </location>
</feature>
<name>A0A1M5JR36_9ALTE</name>
<organism evidence="2 3">
    <name type="scientific">Marisediminitalea aggregata</name>
    <dbReference type="NCBI Taxonomy" id="634436"/>
    <lineage>
        <taxon>Bacteria</taxon>
        <taxon>Pseudomonadati</taxon>
        <taxon>Pseudomonadota</taxon>
        <taxon>Gammaproteobacteria</taxon>
        <taxon>Alteromonadales</taxon>
        <taxon>Alteromonadaceae</taxon>
        <taxon>Marisediminitalea</taxon>
    </lineage>
</organism>
<dbReference type="Pfam" id="PF16657">
    <property type="entry name" value="Malt_amylase_C"/>
    <property type="match status" value="1"/>
</dbReference>
<protein>
    <submittedName>
        <fullName evidence="2">Glycosidase</fullName>
    </submittedName>
</protein>
<evidence type="ECO:0000313" key="2">
    <source>
        <dbReference type="EMBL" id="SHG43046.1"/>
    </source>
</evidence>
<dbReference type="SUPFAM" id="SSF51011">
    <property type="entry name" value="Glycosyl hydrolase domain"/>
    <property type="match status" value="1"/>
</dbReference>
<dbReference type="STRING" id="634436.SAMN05216361_2221"/>
<dbReference type="SMART" id="SM00642">
    <property type="entry name" value="Aamy"/>
    <property type="match status" value="1"/>
</dbReference>
<dbReference type="CDD" id="cd11313">
    <property type="entry name" value="AmyAc_arch_bac_AmyA"/>
    <property type="match status" value="1"/>
</dbReference>
<dbReference type="InterPro" id="IPR032091">
    <property type="entry name" value="Malt_amylase-like_C"/>
</dbReference>
<evidence type="ECO:0000259" key="1">
    <source>
        <dbReference type="SMART" id="SM00642"/>
    </source>
</evidence>
<dbReference type="Pfam" id="PF00128">
    <property type="entry name" value="Alpha-amylase"/>
    <property type="match status" value="1"/>
</dbReference>
<dbReference type="InterPro" id="IPR017853">
    <property type="entry name" value="GH"/>
</dbReference>
<dbReference type="Proteomes" id="UP000184520">
    <property type="component" value="Unassembled WGS sequence"/>
</dbReference>
<dbReference type="InterPro" id="IPR006047">
    <property type="entry name" value="GH13_cat_dom"/>
</dbReference>
<dbReference type="SUPFAM" id="SSF51445">
    <property type="entry name" value="(Trans)glycosidases"/>
    <property type="match status" value="1"/>
</dbReference>
<dbReference type="Gene3D" id="2.60.40.1180">
    <property type="entry name" value="Golgi alpha-mannosidase II"/>
    <property type="match status" value="1"/>
</dbReference>
<dbReference type="GO" id="GO:0016798">
    <property type="term" value="F:hydrolase activity, acting on glycosyl bonds"/>
    <property type="evidence" value="ECO:0007669"/>
    <property type="project" value="UniProtKB-KW"/>
</dbReference>
<gene>
    <name evidence="2" type="ORF">SAMN05216361_2221</name>
</gene>
<sequence>MTDMIVDILSNKGFGMPANDYAPNDRYLVKQAEWSKDAVIYQINVRQFSQAGTFEAVTQRLADIQSLGVSIIWLMPVHPIGEVHRKGALGSPYSVKDYLAINPEFGDEASFQSLVDRAHVLGLKVIIDWVPNHSAWDNPLVTDHPDWYAKDYKGDFRPSPWWDWSDIIEFDYSNPKLRKYMINAMCYWVKQFNIDGFRCDVAGYVPNDFWQQLRQALDAIKPVFMLAEWENRDLHEQAFNMSYAWSWNETMHDIAMGRASVDRLRKYYSWNERAWPRSAYRMTFVSNHDKNAWDGTQHEQFGDCLEAAIVLSVLGEGMPLIYNSQEAGESKRLAFFERDPIDWQPHPVGELYGKLIRLKKRLPALWNGPFGATMIQVPNSQPDQVFSFVRMQDCGKVFIVLNLSAQSVTVNFSERLFEGKYFELANESIEELKAGSELSLAPWGYRIYFSAVMPKI</sequence>
<proteinExistence type="predicted"/>
<dbReference type="InterPro" id="IPR013780">
    <property type="entry name" value="Glyco_hydro_b"/>
</dbReference>
<keyword evidence="3" id="KW-1185">Reference proteome</keyword>
<dbReference type="EMBL" id="FQWD01000003">
    <property type="protein sequence ID" value="SHG43046.1"/>
    <property type="molecule type" value="Genomic_DNA"/>
</dbReference>
<evidence type="ECO:0000313" key="3">
    <source>
        <dbReference type="Proteomes" id="UP000184520"/>
    </source>
</evidence>
<dbReference type="Gene3D" id="3.20.20.80">
    <property type="entry name" value="Glycosidases"/>
    <property type="match status" value="1"/>
</dbReference>
<accession>A0A1M5JR36</accession>
<keyword evidence="2" id="KW-0378">Hydrolase</keyword>
<dbReference type="PANTHER" id="PTHR47786">
    <property type="entry name" value="ALPHA-1,4-GLUCAN:MALTOSE-1-PHOSPHATE MALTOSYLTRANSFERASE"/>
    <property type="match status" value="1"/>
</dbReference>